<keyword evidence="2" id="KW-0812">Transmembrane</keyword>
<organism evidence="3 4">
    <name type="scientific">Phytophthora lilii</name>
    <dbReference type="NCBI Taxonomy" id="2077276"/>
    <lineage>
        <taxon>Eukaryota</taxon>
        <taxon>Sar</taxon>
        <taxon>Stramenopiles</taxon>
        <taxon>Oomycota</taxon>
        <taxon>Peronosporomycetes</taxon>
        <taxon>Peronosporales</taxon>
        <taxon>Peronosporaceae</taxon>
        <taxon>Phytophthora</taxon>
    </lineage>
</organism>
<keyword evidence="4" id="KW-1185">Reference proteome</keyword>
<feature type="region of interest" description="Disordered" evidence="1">
    <location>
        <begin position="223"/>
        <end position="254"/>
    </location>
</feature>
<proteinExistence type="predicted"/>
<feature type="compositionally biased region" description="Polar residues" evidence="1">
    <location>
        <begin position="223"/>
        <end position="232"/>
    </location>
</feature>
<reference evidence="3" key="1">
    <citation type="submission" date="2023-04" db="EMBL/GenBank/DDBJ databases">
        <title>Phytophthora lilii NBRC 32176.</title>
        <authorList>
            <person name="Ichikawa N."/>
            <person name="Sato H."/>
            <person name="Tonouchi N."/>
        </authorList>
    </citation>
    <scope>NUCLEOTIDE SEQUENCE</scope>
    <source>
        <strain evidence="3">NBRC 32176</strain>
    </source>
</reference>
<sequence length="379" mass="42753">MGAHVSLQVSLGENCSLMKPRKHCEQDADASSIKCIQEAEFLVLSSIAVREQHKAKLCALISAVTVQKLPAASSEEIRDRIMKPQKSTKDKTNRTVSEIAEREELYVLGDLLLLARAASVDVVESIQKWREIVHQEVPRPYIYEHENYLLNMCEDLDFLDQVEDLVEWLGFRLVRNPFIVNESLDDIVSARLGLRVHDARSLKYWNSASWQRNKQLAVRQKTVPNNSKLMTSKSRRGSKARWKEQSPPRPLVKPLASIRPEDDVVDGSRITNAMKIMLDEESFHGRLRAFKSAQEYIDRGPSKFGHDDDNNHAPLTVYEAIAAVNSKLRYSAANLAITLILPHTHTLSYPIMTIQVSGVSIILAALGACSGRAYMSRPR</sequence>
<evidence type="ECO:0000313" key="4">
    <source>
        <dbReference type="Proteomes" id="UP001165083"/>
    </source>
</evidence>
<dbReference type="Proteomes" id="UP001165083">
    <property type="component" value="Unassembled WGS sequence"/>
</dbReference>
<dbReference type="OrthoDB" id="206118at2759"/>
<feature type="transmembrane region" description="Helical" evidence="2">
    <location>
        <begin position="347"/>
        <end position="369"/>
    </location>
</feature>
<protein>
    <submittedName>
        <fullName evidence="3">Unnamed protein product</fullName>
    </submittedName>
</protein>
<name>A0A9W6X2X4_9STRA</name>
<accession>A0A9W6X2X4</accession>
<gene>
    <name evidence="3" type="ORF">Plil01_001219400</name>
</gene>
<evidence type="ECO:0000256" key="2">
    <source>
        <dbReference type="SAM" id="Phobius"/>
    </source>
</evidence>
<comment type="caution">
    <text evidence="3">The sequence shown here is derived from an EMBL/GenBank/DDBJ whole genome shotgun (WGS) entry which is preliminary data.</text>
</comment>
<keyword evidence="2" id="KW-0472">Membrane</keyword>
<evidence type="ECO:0000256" key="1">
    <source>
        <dbReference type="SAM" id="MobiDB-lite"/>
    </source>
</evidence>
<evidence type="ECO:0000313" key="3">
    <source>
        <dbReference type="EMBL" id="GMF28860.1"/>
    </source>
</evidence>
<dbReference type="EMBL" id="BSXW01000741">
    <property type="protein sequence ID" value="GMF28860.1"/>
    <property type="molecule type" value="Genomic_DNA"/>
</dbReference>
<dbReference type="AlphaFoldDB" id="A0A9W6X2X4"/>
<keyword evidence="2" id="KW-1133">Transmembrane helix</keyword>